<keyword evidence="7" id="KW-0326">Glycosidase</keyword>
<comment type="caution">
    <text evidence="15">The sequence shown here is derived from an EMBL/GenBank/DDBJ whole genome shotgun (WGS) entry which is preliminary data.</text>
</comment>
<evidence type="ECO:0000256" key="10">
    <source>
        <dbReference type="ARBA" id="ARBA00041495"/>
    </source>
</evidence>
<dbReference type="InterPro" id="IPR017853">
    <property type="entry name" value="GH"/>
</dbReference>
<dbReference type="GO" id="GO:0042973">
    <property type="term" value="F:glucan endo-1,3-beta-D-glucosidase activity"/>
    <property type="evidence" value="ECO:0007669"/>
    <property type="project" value="TreeGrafter"/>
</dbReference>
<name>A0A9P7N8N5_9HYPO</name>
<evidence type="ECO:0000256" key="4">
    <source>
        <dbReference type="ARBA" id="ARBA00022525"/>
    </source>
</evidence>
<gene>
    <name evidence="15" type="ORF">E4U43_002589</name>
</gene>
<keyword evidence="3" id="KW-0134">Cell wall</keyword>
<sequence length="601" mass="63516">MKRGHAAAVLAVLANGVAASHQRNAHEALFRKSANDSTSSCTPDCTTIWSTFRGPPTLIPQIPKPHANLTTTTPCSVFVTQTVHPVLVTQTPETTPSSTPTPTPDAGPVPPPIAHHCPVPGDYTFPATTITVYQTMTYCPGSSGNATSTPLGTGNVTPTPTPTPGAQGKDSVVLPPGIYIAPMQVVHVHVKDYIFYCPFTRYPLPTGPPSPGLPPPPPEVKPAPPPEVKPAPPPEVKPAPPPETQPTPPPKTQPTPPPPEVKPAPPPEVKPAPPPKAQPTPPPPEVKPPPPPPKAQPTTPPEVKPSPPPKAQPTPPVNEPTQHKGLISDNDHFGITYTLFRPADASCKTAQDVDSDIGTIASAGFTTVRIYSPECNALELVGNACKKHGIAMIVGVFVKASGCDITTPDIKVQVDALVAWNMWDIVSLVVVGNEAMQNGYCSPQQLSKLVGDVKSEIGAHYTGPYTISETLNVWLRPDVQFALCPAIDVTGANIHAYFNSQITCTNAGVFVKGQIDILRTVCPGKQVINLECGYPSGGKANGLAIPGPDQQAAAIKSIRETSGHMTVFFDFQNNLWKTEGVCECEKKFGIASVFGMTVDFD</sequence>
<keyword evidence="5 14" id="KW-0732">Signal</keyword>
<evidence type="ECO:0000256" key="9">
    <source>
        <dbReference type="ARBA" id="ARBA00039284"/>
    </source>
</evidence>
<evidence type="ECO:0000256" key="2">
    <source>
        <dbReference type="ARBA" id="ARBA00008773"/>
    </source>
</evidence>
<dbReference type="EMBL" id="SRPW01001929">
    <property type="protein sequence ID" value="KAG5997649.1"/>
    <property type="molecule type" value="Genomic_DNA"/>
</dbReference>
<evidence type="ECO:0000256" key="7">
    <source>
        <dbReference type="ARBA" id="ARBA00023295"/>
    </source>
</evidence>
<evidence type="ECO:0000313" key="16">
    <source>
        <dbReference type="Proteomes" id="UP000748025"/>
    </source>
</evidence>
<feature type="region of interest" description="Disordered" evidence="13">
    <location>
        <begin position="208"/>
        <end position="329"/>
    </location>
</feature>
<comment type="similarity">
    <text evidence="2">Belongs to the glycosyl hydrolase 17 family.</text>
</comment>
<keyword evidence="16" id="KW-1185">Reference proteome</keyword>
<dbReference type="SUPFAM" id="SSF51445">
    <property type="entry name" value="(Trans)glycosidases"/>
    <property type="match status" value="1"/>
</dbReference>
<organism evidence="15 16">
    <name type="scientific">Claviceps pusilla</name>
    <dbReference type="NCBI Taxonomy" id="123648"/>
    <lineage>
        <taxon>Eukaryota</taxon>
        <taxon>Fungi</taxon>
        <taxon>Dikarya</taxon>
        <taxon>Ascomycota</taxon>
        <taxon>Pezizomycotina</taxon>
        <taxon>Sordariomycetes</taxon>
        <taxon>Hypocreomycetidae</taxon>
        <taxon>Hypocreales</taxon>
        <taxon>Clavicipitaceae</taxon>
        <taxon>Claviceps</taxon>
    </lineage>
</organism>
<evidence type="ECO:0000256" key="3">
    <source>
        <dbReference type="ARBA" id="ARBA00022512"/>
    </source>
</evidence>
<dbReference type="InterPro" id="IPR050732">
    <property type="entry name" value="Beta-glucan_modifiers"/>
</dbReference>
<evidence type="ECO:0000256" key="5">
    <source>
        <dbReference type="ARBA" id="ARBA00022729"/>
    </source>
</evidence>
<comment type="function">
    <text evidence="8">Beta-glucosidases are one of a number of cellulolytic enzymes involved in the degradation of cellulosic biomass. Catalyzes the last step releasing glucose from the inhibitory cellobiose.</text>
</comment>
<accession>A0A9P7N8N5</accession>
<evidence type="ECO:0000313" key="15">
    <source>
        <dbReference type="EMBL" id="KAG5997649.1"/>
    </source>
</evidence>
<protein>
    <recommendedName>
        <fullName evidence="9">Probable beta-glucosidase btgE</fullName>
    </recommendedName>
    <alternativeName>
        <fullName evidence="10">Beta-D-glucoside glucohydrolase btgE</fullName>
    </alternativeName>
    <alternativeName>
        <fullName evidence="12">Cellobiase btgE</fullName>
    </alternativeName>
    <alternativeName>
        <fullName evidence="11">Gentiobiase btgE</fullName>
    </alternativeName>
</protein>
<evidence type="ECO:0000256" key="8">
    <source>
        <dbReference type="ARBA" id="ARBA00024983"/>
    </source>
</evidence>
<evidence type="ECO:0000256" key="12">
    <source>
        <dbReference type="ARBA" id="ARBA00042762"/>
    </source>
</evidence>
<evidence type="ECO:0000256" key="11">
    <source>
        <dbReference type="ARBA" id="ARBA00041516"/>
    </source>
</evidence>
<feature type="region of interest" description="Disordered" evidence="13">
    <location>
        <begin position="149"/>
        <end position="168"/>
    </location>
</feature>
<evidence type="ECO:0000256" key="13">
    <source>
        <dbReference type="SAM" id="MobiDB-lite"/>
    </source>
</evidence>
<evidence type="ECO:0000256" key="14">
    <source>
        <dbReference type="SAM" id="SignalP"/>
    </source>
</evidence>
<dbReference type="AlphaFoldDB" id="A0A9P7N8N5"/>
<keyword evidence="4" id="KW-0964">Secreted</keyword>
<keyword evidence="6" id="KW-0378">Hydrolase</keyword>
<dbReference type="OrthoDB" id="4082933at2759"/>
<feature type="signal peptide" evidence="14">
    <location>
        <begin position="1"/>
        <end position="19"/>
    </location>
</feature>
<dbReference type="GO" id="GO:0005576">
    <property type="term" value="C:extracellular region"/>
    <property type="evidence" value="ECO:0007669"/>
    <property type="project" value="TreeGrafter"/>
</dbReference>
<proteinExistence type="inferred from homology"/>
<dbReference type="PANTHER" id="PTHR16631:SF24">
    <property type="entry name" value="FAMILY 17 GLUCOSIDASE SCW11-RELATED"/>
    <property type="match status" value="1"/>
</dbReference>
<evidence type="ECO:0000256" key="6">
    <source>
        <dbReference type="ARBA" id="ARBA00022801"/>
    </source>
</evidence>
<dbReference type="GO" id="GO:0009277">
    <property type="term" value="C:fungal-type cell wall"/>
    <property type="evidence" value="ECO:0007669"/>
    <property type="project" value="TreeGrafter"/>
</dbReference>
<evidence type="ECO:0000256" key="1">
    <source>
        <dbReference type="ARBA" id="ARBA00004191"/>
    </source>
</evidence>
<dbReference type="Proteomes" id="UP000748025">
    <property type="component" value="Unassembled WGS sequence"/>
</dbReference>
<reference evidence="15" key="1">
    <citation type="journal article" date="2020" name="bioRxiv">
        <title>Whole genome comparisons of ergot fungi reveals the divergence and evolution of species within the genus Claviceps are the result of varying mechanisms driving genome evolution and host range expansion.</title>
        <authorList>
            <person name="Wyka S.A."/>
            <person name="Mondo S.J."/>
            <person name="Liu M."/>
            <person name="Dettman J."/>
            <person name="Nalam V."/>
            <person name="Broders K.D."/>
        </authorList>
    </citation>
    <scope>NUCLEOTIDE SEQUENCE</scope>
    <source>
        <strain evidence="15">CCC 602</strain>
    </source>
</reference>
<comment type="subcellular location">
    <subcellularLocation>
        <location evidence="1">Secreted</location>
        <location evidence="1">Cell wall</location>
    </subcellularLocation>
</comment>
<dbReference type="GO" id="GO:0009986">
    <property type="term" value="C:cell surface"/>
    <property type="evidence" value="ECO:0007669"/>
    <property type="project" value="TreeGrafter"/>
</dbReference>
<dbReference type="GO" id="GO:0071555">
    <property type="term" value="P:cell wall organization"/>
    <property type="evidence" value="ECO:0007669"/>
    <property type="project" value="TreeGrafter"/>
</dbReference>
<feature type="compositionally biased region" description="Low complexity" evidence="13">
    <location>
        <begin position="149"/>
        <end position="158"/>
    </location>
</feature>
<dbReference type="PANTHER" id="PTHR16631">
    <property type="entry name" value="GLUCAN 1,3-BETA-GLUCOSIDASE"/>
    <property type="match status" value="1"/>
</dbReference>
<feature type="compositionally biased region" description="Pro residues" evidence="13">
    <location>
        <begin position="208"/>
        <end position="318"/>
    </location>
</feature>
<feature type="chain" id="PRO_5040319088" description="Probable beta-glucosidase btgE" evidence="14">
    <location>
        <begin position="20"/>
        <end position="601"/>
    </location>
</feature>